<accession>A0ABN7VSS5</accession>
<name>A0ABN7VSS5_GIGMA</name>
<sequence>IKNKYESHIVANDKKMVDSEMINLEMVDSEMVDLKRQKNEIIQIEQEKLKNNNYFCSSWALKKNQEYEKRRRDKHMTEIVKEILKPFFHAGDEDKSKRYMAKEMLQDLQQRVQTGELEANKIQIIKN</sequence>
<evidence type="ECO:0000313" key="2">
    <source>
        <dbReference type="Proteomes" id="UP000789901"/>
    </source>
</evidence>
<protein>
    <submittedName>
        <fullName evidence="1">13353_t:CDS:1</fullName>
    </submittedName>
</protein>
<gene>
    <name evidence="1" type="ORF">GMARGA_LOCUS21740</name>
</gene>
<feature type="non-terminal residue" evidence="1">
    <location>
        <position position="1"/>
    </location>
</feature>
<organism evidence="1 2">
    <name type="scientific">Gigaspora margarita</name>
    <dbReference type="NCBI Taxonomy" id="4874"/>
    <lineage>
        <taxon>Eukaryota</taxon>
        <taxon>Fungi</taxon>
        <taxon>Fungi incertae sedis</taxon>
        <taxon>Mucoromycota</taxon>
        <taxon>Glomeromycotina</taxon>
        <taxon>Glomeromycetes</taxon>
        <taxon>Diversisporales</taxon>
        <taxon>Gigasporaceae</taxon>
        <taxon>Gigaspora</taxon>
    </lineage>
</organism>
<keyword evidence="2" id="KW-1185">Reference proteome</keyword>
<dbReference type="EMBL" id="CAJVQB010020348">
    <property type="protein sequence ID" value="CAG8794212.1"/>
    <property type="molecule type" value="Genomic_DNA"/>
</dbReference>
<proteinExistence type="predicted"/>
<comment type="caution">
    <text evidence="1">The sequence shown here is derived from an EMBL/GenBank/DDBJ whole genome shotgun (WGS) entry which is preliminary data.</text>
</comment>
<evidence type="ECO:0000313" key="1">
    <source>
        <dbReference type="EMBL" id="CAG8794212.1"/>
    </source>
</evidence>
<reference evidence="1 2" key="1">
    <citation type="submission" date="2021-06" db="EMBL/GenBank/DDBJ databases">
        <authorList>
            <person name="Kallberg Y."/>
            <person name="Tangrot J."/>
            <person name="Rosling A."/>
        </authorList>
    </citation>
    <scope>NUCLEOTIDE SEQUENCE [LARGE SCALE GENOMIC DNA]</scope>
    <source>
        <strain evidence="1 2">120-4 pot B 10/14</strain>
    </source>
</reference>
<dbReference type="Proteomes" id="UP000789901">
    <property type="component" value="Unassembled WGS sequence"/>
</dbReference>